<evidence type="ECO:0000256" key="3">
    <source>
        <dbReference type="SAM" id="MobiDB-lite"/>
    </source>
</evidence>
<dbReference type="GO" id="GO:0005886">
    <property type="term" value="C:plasma membrane"/>
    <property type="evidence" value="ECO:0007669"/>
    <property type="project" value="TreeGrafter"/>
</dbReference>
<name>A0AB40B3L0_DIOCR</name>
<proteinExistence type="predicted"/>
<dbReference type="AlphaFoldDB" id="A0AB40B3L0"/>
<dbReference type="SUPFAM" id="SSF49503">
    <property type="entry name" value="Cupredoxins"/>
    <property type="match status" value="1"/>
</dbReference>
<keyword evidence="6" id="KW-1185">Reference proteome</keyword>
<dbReference type="Proteomes" id="UP001515500">
    <property type="component" value="Chromosome 4"/>
</dbReference>
<dbReference type="PROSITE" id="PS51485">
    <property type="entry name" value="PHYTOCYANIN"/>
    <property type="match status" value="1"/>
</dbReference>
<dbReference type="InterPro" id="IPR039391">
    <property type="entry name" value="Phytocyanin-like"/>
</dbReference>
<dbReference type="GO" id="GO:0009055">
    <property type="term" value="F:electron transfer activity"/>
    <property type="evidence" value="ECO:0007669"/>
    <property type="project" value="InterPro"/>
</dbReference>
<feature type="domain" description="Phytocyanin" evidence="5">
    <location>
        <begin position="27"/>
        <end position="132"/>
    </location>
</feature>
<gene>
    <name evidence="7" type="primary">LOC120258104</name>
</gene>
<dbReference type="FunFam" id="2.60.40.420:FF:000034">
    <property type="entry name" value="Cupredoxin superfamily protein"/>
    <property type="match status" value="1"/>
</dbReference>
<feature type="signal peptide" evidence="4">
    <location>
        <begin position="1"/>
        <end position="25"/>
    </location>
</feature>
<dbReference type="GeneID" id="120258104"/>
<dbReference type="RefSeq" id="XP_039121383.1">
    <property type="nucleotide sequence ID" value="XM_039265449.1"/>
</dbReference>
<evidence type="ECO:0000256" key="4">
    <source>
        <dbReference type="SAM" id="SignalP"/>
    </source>
</evidence>
<protein>
    <submittedName>
        <fullName evidence="7">Cucumber peeling cupredoxin-like</fullName>
    </submittedName>
</protein>
<dbReference type="InterPro" id="IPR003245">
    <property type="entry name" value="Phytocyanin_dom"/>
</dbReference>
<evidence type="ECO:0000313" key="6">
    <source>
        <dbReference type="Proteomes" id="UP001515500"/>
    </source>
</evidence>
<dbReference type="PANTHER" id="PTHR33021:SF496">
    <property type="entry name" value="OS08G0482700 PROTEIN"/>
    <property type="match status" value="1"/>
</dbReference>
<reference evidence="7" key="1">
    <citation type="submission" date="2025-08" db="UniProtKB">
        <authorList>
            <consortium name="RefSeq"/>
        </authorList>
    </citation>
    <scope>IDENTIFICATION</scope>
</reference>
<evidence type="ECO:0000256" key="2">
    <source>
        <dbReference type="ARBA" id="ARBA00023180"/>
    </source>
</evidence>
<sequence length="197" mass="19567">MASRGVFSWSVVAMLLVAMVAGAAAATKHDVGGTTGWSIPPNANASFYSDWAASQTFVVGDSLVFKFQTGAHNVIEVGKSDYDACTSKNKIGSAITTGPATVPISSAGQHFYICGVAGHCNAGQKLAITVTGSSTTEQAPAQAPGGPAPAGSTPTTTTPSPESASGPSATKGSSSATSLASGFPMAVAFSLVFGFLI</sequence>
<feature type="compositionally biased region" description="Low complexity" evidence="3">
    <location>
        <begin position="136"/>
        <end position="170"/>
    </location>
</feature>
<keyword evidence="1" id="KW-1015">Disulfide bond</keyword>
<evidence type="ECO:0000259" key="5">
    <source>
        <dbReference type="PROSITE" id="PS51485"/>
    </source>
</evidence>
<keyword evidence="4" id="KW-0732">Signal</keyword>
<feature type="chain" id="PRO_5044322769" evidence="4">
    <location>
        <begin position="26"/>
        <end position="197"/>
    </location>
</feature>
<accession>A0AB40B3L0</accession>
<dbReference type="Pfam" id="PF02298">
    <property type="entry name" value="Cu_bind_like"/>
    <property type="match status" value="1"/>
</dbReference>
<evidence type="ECO:0000313" key="7">
    <source>
        <dbReference type="RefSeq" id="XP_039121383.1"/>
    </source>
</evidence>
<dbReference type="CDD" id="cd13920">
    <property type="entry name" value="Stellacyanin"/>
    <property type="match status" value="1"/>
</dbReference>
<evidence type="ECO:0000256" key="1">
    <source>
        <dbReference type="ARBA" id="ARBA00023157"/>
    </source>
</evidence>
<dbReference type="PANTHER" id="PTHR33021">
    <property type="entry name" value="BLUE COPPER PROTEIN"/>
    <property type="match status" value="1"/>
</dbReference>
<organism evidence="6 7">
    <name type="scientific">Dioscorea cayennensis subsp. rotundata</name>
    <name type="common">White Guinea yam</name>
    <name type="synonym">Dioscorea rotundata</name>
    <dbReference type="NCBI Taxonomy" id="55577"/>
    <lineage>
        <taxon>Eukaryota</taxon>
        <taxon>Viridiplantae</taxon>
        <taxon>Streptophyta</taxon>
        <taxon>Embryophyta</taxon>
        <taxon>Tracheophyta</taxon>
        <taxon>Spermatophyta</taxon>
        <taxon>Magnoliopsida</taxon>
        <taxon>Liliopsida</taxon>
        <taxon>Dioscoreales</taxon>
        <taxon>Dioscoreaceae</taxon>
        <taxon>Dioscorea</taxon>
    </lineage>
</organism>
<dbReference type="InterPro" id="IPR008972">
    <property type="entry name" value="Cupredoxin"/>
</dbReference>
<dbReference type="Gene3D" id="2.60.40.420">
    <property type="entry name" value="Cupredoxins - blue copper proteins"/>
    <property type="match status" value="1"/>
</dbReference>
<keyword evidence="2" id="KW-0325">Glycoprotein</keyword>
<feature type="region of interest" description="Disordered" evidence="3">
    <location>
        <begin position="133"/>
        <end position="178"/>
    </location>
</feature>